<dbReference type="Gene3D" id="3.40.1280.10">
    <property type="match status" value="1"/>
</dbReference>
<dbReference type="Pfam" id="PF00588">
    <property type="entry name" value="SpoU_methylase"/>
    <property type="match status" value="1"/>
</dbReference>
<comment type="caution">
    <text evidence="4">The sequence shown here is derived from an EMBL/GenBank/DDBJ whole genome shotgun (WGS) entry which is preliminary data.</text>
</comment>
<keyword evidence="2 4" id="KW-0808">Transferase</keyword>
<dbReference type="InterPro" id="IPR001537">
    <property type="entry name" value="SpoU_MeTrfase"/>
</dbReference>
<dbReference type="GO" id="GO:0006396">
    <property type="term" value="P:RNA processing"/>
    <property type="evidence" value="ECO:0007669"/>
    <property type="project" value="InterPro"/>
</dbReference>
<proteinExistence type="predicted"/>
<keyword evidence="1 4" id="KW-0489">Methyltransferase</keyword>
<reference evidence="5" key="1">
    <citation type="submission" date="2017-09" db="EMBL/GenBank/DDBJ databases">
        <title>Depth-based differentiation of microbial function through sediment-hosted aquifers and enrichment of novel symbionts in the deep terrestrial subsurface.</title>
        <authorList>
            <person name="Probst A.J."/>
            <person name="Ladd B."/>
            <person name="Jarett J.K."/>
            <person name="Geller-Mcgrath D.E."/>
            <person name="Sieber C.M.K."/>
            <person name="Emerson J.B."/>
            <person name="Anantharaman K."/>
            <person name="Thomas B.C."/>
            <person name="Malmstrom R."/>
            <person name="Stieglmeier M."/>
            <person name="Klingl A."/>
            <person name="Woyke T."/>
            <person name="Ryan C.M."/>
            <person name="Banfield J.F."/>
        </authorList>
    </citation>
    <scope>NUCLEOTIDE SEQUENCE [LARGE SCALE GENOMIC DNA]</scope>
</reference>
<protein>
    <submittedName>
        <fullName evidence="4">RNA methyltransferase</fullName>
    </submittedName>
</protein>
<dbReference type="GO" id="GO:0008173">
    <property type="term" value="F:RNA methyltransferase activity"/>
    <property type="evidence" value="ECO:0007669"/>
    <property type="project" value="InterPro"/>
</dbReference>
<evidence type="ECO:0000256" key="2">
    <source>
        <dbReference type="ARBA" id="ARBA00022679"/>
    </source>
</evidence>
<sequence>MIAIIHNVRSLYNVGSILRTSDGVGLEKLYLAGITPSPLDRAGVLRSHIEKTALGAEKTVTYENVKSTGGLINKLKKQGYTILAIEENKNAEDIYKYKMRSKKVVLVFGSEVKGLPSTILKKCDKVIKIPMLGRKKSLNVSIAFGIATYELSFRK</sequence>
<accession>A0A2M6WJL4</accession>
<organism evidence="4 5">
    <name type="scientific">Candidatus Harrisonbacteria bacterium CG10_big_fil_rev_8_21_14_0_10_38_8</name>
    <dbReference type="NCBI Taxonomy" id="1974582"/>
    <lineage>
        <taxon>Bacteria</taxon>
        <taxon>Candidatus Harrisoniibacteriota</taxon>
    </lineage>
</organism>
<gene>
    <name evidence="4" type="ORF">COU06_02415</name>
</gene>
<dbReference type="GO" id="GO:0032259">
    <property type="term" value="P:methylation"/>
    <property type="evidence" value="ECO:0007669"/>
    <property type="project" value="UniProtKB-KW"/>
</dbReference>
<dbReference type="Proteomes" id="UP000229112">
    <property type="component" value="Unassembled WGS sequence"/>
</dbReference>
<dbReference type="InterPro" id="IPR004441">
    <property type="entry name" value="rRNA_MeTrfase_TrmH"/>
</dbReference>
<evidence type="ECO:0000313" key="4">
    <source>
        <dbReference type="EMBL" id="PIT92990.1"/>
    </source>
</evidence>
<evidence type="ECO:0000259" key="3">
    <source>
        <dbReference type="Pfam" id="PF00588"/>
    </source>
</evidence>
<dbReference type="GO" id="GO:0005829">
    <property type="term" value="C:cytosol"/>
    <property type="evidence" value="ECO:0007669"/>
    <property type="project" value="TreeGrafter"/>
</dbReference>
<dbReference type="SUPFAM" id="SSF75217">
    <property type="entry name" value="alpha/beta knot"/>
    <property type="match status" value="1"/>
</dbReference>
<evidence type="ECO:0000256" key="1">
    <source>
        <dbReference type="ARBA" id="ARBA00022603"/>
    </source>
</evidence>
<dbReference type="InterPro" id="IPR029028">
    <property type="entry name" value="Alpha/beta_knot_MTases"/>
</dbReference>
<dbReference type="PANTHER" id="PTHR46429">
    <property type="entry name" value="23S RRNA (GUANOSINE-2'-O-)-METHYLTRANSFERASE RLMB"/>
    <property type="match status" value="1"/>
</dbReference>
<feature type="domain" description="tRNA/rRNA methyltransferase SpoU type" evidence="3">
    <location>
        <begin position="2"/>
        <end position="149"/>
    </location>
</feature>
<dbReference type="EMBL" id="PFAY01000022">
    <property type="protein sequence ID" value="PIT92990.1"/>
    <property type="molecule type" value="Genomic_DNA"/>
</dbReference>
<dbReference type="GO" id="GO:0003723">
    <property type="term" value="F:RNA binding"/>
    <property type="evidence" value="ECO:0007669"/>
    <property type="project" value="InterPro"/>
</dbReference>
<dbReference type="AlphaFoldDB" id="A0A2M6WJL4"/>
<dbReference type="InterPro" id="IPR029026">
    <property type="entry name" value="tRNA_m1G_MTases_N"/>
</dbReference>
<dbReference type="PANTHER" id="PTHR46429:SF1">
    <property type="entry name" value="23S RRNA (GUANOSINE-2'-O-)-METHYLTRANSFERASE RLMB"/>
    <property type="match status" value="1"/>
</dbReference>
<evidence type="ECO:0000313" key="5">
    <source>
        <dbReference type="Proteomes" id="UP000229112"/>
    </source>
</evidence>
<name>A0A2M6WJL4_9BACT</name>